<dbReference type="SUPFAM" id="SSF56112">
    <property type="entry name" value="Protein kinase-like (PK-like)"/>
    <property type="match status" value="1"/>
</dbReference>
<dbReference type="Gene3D" id="1.10.510.10">
    <property type="entry name" value="Transferase(Phosphotransferase) domain 1"/>
    <property type="match status" value="1"/>
</dbReference>
<proteinExistence type="predicted"/>
<dbReference type="EMBL" id="JARBJD010000013">
    <property type="protein sequence ID" value="KAK2962001.1"/>
    <property type="molecule type" value="Genomic_DNA"/>
</dbReference>
<feature type="transmembrane region" description="Helical" evidence="2">
    <location>
        <begin position="1990"/>
        <end position="2013"/>
    </location>
</feature>
<feature type="domain" description="Protein kinase" evidence="3">
    <location>
        <begin position="1969"/>
        <end position="2297"/>
    </location>
</feature>
<keyword evidence="2" id="KW-0812">Transmembrane</keyword>
<organism evidence="4 5">
    <name type="scientific">Blattamonas nauphoetae</name>
    <dbReference type="NCBI Taxonomy" id="2049346"/>
    <lineage>
        <taxon>Eukaryota</taxon>
        <taxon>Metamonada</taxon>
        <taxon>Preaxostyla</taxon>
        <taxon>Oxymonadida</taxon>
        <taxon>Blattamonas</taxon>
    </lineage>
</organism>
<dbReference type="InterPro" id="IPR051681">
    <property type="entry name" value="Ser/Thr_Kinases-Pseudokinases"/>
</dbReference>
<keyword evidence="2" id="KW-0472">Membrane</keyword>
<accession>A0ABQ9YED1</accession>
<evidence type="ECO:0000313" key="5">
    <source>
        <dbReference type="Proteomes" id="UP001281761"/>
    </source>
</evidence>
<dbReference type="InterPro" id="IPR011009">
    <property type="entry name" value="Kinase-like_dom_sf"/>
</dbReference>
<dbReference type="PANTHER" id="PTHR44329">
    <property type="entry name" value="SERINE/THREONINE-PROTEIN KINASE TNNI3K-RELATED"/>
    <property type="match status" value="1"/>
</dbReference>
<dbReference type="InterPro" id="IPR001245">
    <property type="entry name" value="Ser-Thr/Tyr_kinase_cat_dom"/>
</dbReference>
<reference evidence="4 5" key="1">
    <citation type="journal article" date="2022" name="bioRxiv">
        <title>Genomics of Preaxostyla Flagellates Illuminates Evolutionary Transitions and the Path Towards Mitochondrial Loss.</title>
        <authorList>
            <person name="Novak L.V.F."/>
            <person name="Treitli S.C."/>
            <person name="Pyrih J."/>
            <person name="Halakuc P."/>
            <person name="Pipaliya S.V."/>
            <person name="Vacek V."/>
            <person name="Brzon O."/>
            <person name="Soukal P."/>
            <person name="Eme L."/>
            <person name="Dacks J.B."/>
            <person name="Karnkowska A."/>
            <person name="Elias M."/>
            <person name="Hampl V."/>
        </authorList>
    </citation>
    <scope>NUCLEOTIDE SEQUENCE [LARGE SCALE GENOMIC DNA]</scope>
    <source>
        <strain evidence="4">NAU3</strain>
        <tissue evidence="4">Gut</tissue>
    </source>
</reference>
<feature type="region of interest" description="Disordered" evidence="1">
    <location>
        <begin position="2181"/>
        <end position="2217"/>
    </location>
</feature>
<dbReference type="InterPro" id="IPR000719">
    <property type="entry name" value="Prot_kinase_dom"/>
</dbReference>
<evidence type="ECO:0000256" key="1">
    <source>
        <dbReference type="SAM" id="MobiDB-lite"/>
    </source>
</evidence>
<feature type="compositionally biased region" description="Basic and acidic residues" evidence="1">
    <location>
        <begin position="2195"/>
        <end position="2207"/>
    </location>
</feature>
<sequence length="2332" mass="260325">MPPKHRLGRKHITKPPNLRKKQAQSSKSNKTVVHSTIQDSCEKDNKSSLDSPSIPFTTDEVTITANDRQYVRVSKQILQNELRRKRMNVEPMLEQAHLEGDEITLPTSTTSDWRLVLQDSITTDDLREGCISLFEQVNSGKKLTPNEVFHAVYFLEYATKHIEHGANCCSSLLENIFPEDEDCQTKLMPALLKIVCYPSDKLRAVVLSLFVISLSHSRDQFLLAVAATGLLPSLFERLKPHEIPLNRMTLDFHRHFTSIVDRFFYDFTPKNIRRHPEIEPSSYRPKTFVSEIINPIFRLLCTYLQNLIAFPVCPTDYYSGISLVSKMGIFDQHITRGENRFTNQVIQHFFVELRKNMTKELVSSLNLAMAGEKLSRLLFGDRGSLSDNLWVQIFENILVGLSEGRHLSDLGLQAFLCFLSQRPTDFRLEICSDGTYSIKKYSTLVSSIHLPSNPFCTLFNTAPFHRSVSILDNYYLLTYLIDFETLVEYIWNDWFSTLFHALTPSTLPFTSDFLPLHKQLISLMDQCLITIGALFIASKERQVQSEPCHVYNTFIEQKKDYLVCLSLHPFVLDSGYNKNVILDFFERLFEPDSENSLTMPFRENLRKGMDEAALLSSSPPFILTSELVCRLTDEEIMNVVDRIVALLESDSPISDDTILRICAFHTNQLKCVYLPELFRKAGRSTEQCFHTFECLLSLPVDDLDRRPANSLLKPKPKTLQPTLDEWDDVDLATVGIVMRKLDKYSIPMASCNNPLEENIRDFVIRSVRQVRHRAVRLNQPHLEQLLAPSIDFLGNFLVEPSGYSLHEKECECHKIIDVCKLGDQRVIAQCFSRIGFFSRIVCGLLDDRTSFDCEWVMHAFLIRPHCPAYGRARRKTLRNPIEHFLEEGWQDVLEFIFVKKNVCDWHNTQHKRYLEMMGFHGANLNSRISCLFHCADQYYQDFNNVFEKKVAESSFASNTEFVHLSFDNGLYWTNGLSIVSKSVELHGNKAWLTPRMNVRNERIGDTDESTIRQTTKLNHPERWMMEVQNSSLTMQSWKLDAGMSGSSVCFVEGSSVEVIDSEILSNMECSGFVLADLFGSGSSRIVIVGSSHESSTPNVVLPLVGRGHRQLNKKNDEWMADWEDWKDELMERETIIGVGLLFDSTHFALGTGPLFSFGGKLLPVGSKIGIFGEVSTELRSTSISNVTSSFRDEKGKNMGVGSCVWERMVGSKISRSMNHDIGTGLCGTRLGGNIACVNTSFSSCVRTSNSDVDIRHENITQTYIKRTSVTSSSGMTSVRFTLCTFNDMTVSGGRTAKSGGSAIYLNHSASPLTVTQCFFHKCSCTEDENDGGAICVWEAGSDCPITISLSSFTECENTGGTGNHGGSVYCCSNSTVSISDCFFEESKSKYRHGALSLWYHSLATLSNCAFVNCESRYEAGAMELDVVTSIDFSFLQFRNCTATKPSHDINFFRMAPEILNSNTIRYCDSTSGVPNVYDDWSIFRTAVVSSGVNGVLPDAECKLRSSSLATSPPPSFTKVEFVFTNSLGTGCTAVLTGTDLVDGTEYEVKLNTSHTFSIVVKSSTRAESSEMPIGFEGALACSADILVETIEPTDEEGGVVVIPSPFTGQTQARPNVNEIFVDTETGQTNQTCGDSSRPCSTMDVAWKIMRSLGISHPTFSLLTHTSLSSQMTIESGFSVLIQNGTNSGPSLHIPSSAAESATSALIVVSSAVLNIHEIDIVVESSKPSFVLISASSSKMTLKYGLITVKSESTRSRNERDDLCLWTTGLIELIGTELNVTHNNFFNISQGVIRMKGGELDIQGSIFTNNSLNDQDFPSNHQNIGCAEDGKVTISSLGAGDGSPLHPSAWILSDACTIESTEMNPDSPLFIPTLSSESTSKLDKKAKSFTLTIEGTILIPCSLFLKVFEMGKDGTEAKSTQIPLTVDSATSFAETKIVLTLPSSSLKSLDSSLEWRGRLVFGENQTTNNTFLIQQSSSGRFAQALKDNMKWWIPLVVVVSCALLALILLVILYLRRRNKKAGNNQNDGEQQELNQTEVKIDVLKDEGDIDDNRNSVNTAGHKQLKPALTFHEDHSHPSLQNTHEIVQTSANQAPVLNVGEDQFGQPKLENGFADSHDTLFNRLHGRERKTELNIYRTRLDVAKTVEKLLSLRPNALALRKLNPHWVFYTPSDAICFRLSENTQSQAPTSTPTQSGEHQETQEEKRWSAPEEENRENGIDEGKVTVFRLGLILWEITTGQVPFSETDAVNAQRQLGMGIVPGMDSVDPAELATLLLDCLDLNPVCRPSLESVVSRLESIGEGKKEEAGDLLELPNHAPEPKPESRKQDPTFQHE</sequence>
<protein>
    <recommendedName>
        <fullName evidence="3">Protein kinase domain-containing protein</fullName>
    </recommendedName>
</protein>
<evidence type="ECO:0000256" key="2">
    <source>
        <dbReference type="SAM" id="Phobius"/>
    </source>
</evidence>
<feature type="compositionally biased region" description="Polar residues" evidence="1">
    <location>
        <begin position="23"/>
        <end position="39"/>
    </location>
</feature>
<feature type="compositionally biased region" description="Basic and acidic residues" evidence="1">
    <location>
        <begin position="2296"/>
        <end position="2305"/>
    </location>
</feature>
<comment type="caution">
    <text evidence="4">The sequence shown here is derived from an EMBL/GenBank/DDBJ whole genome shotgun (WGS) entry which is preliminary data.</text>
</comment>
<gene>
    <name evidence="4" type="ORF">BLNAU_3057</name>
</gene>
<feature type="region of interest" description="Disordered" evidence="1">
    <location>
        <begin position="2295"/>
        <end position="2332"/>
    </location>
</feature>
<feature type="compositionally biased region" description="Basic and acidic residues" evidence="1">
    <location>
        <begin position="2316"/>
        <end position="2332"/>
    </location>
</feature>
<keyword evidence="5" id="KW-1185">Reference proteome</keyword>
<feature type="compositionally biased region" description="Basic residues" evidence="1">
    <location>
        <begin position="1"/>
        <end position="22"/>
    </location>
</feature>
<keyword evidence="2" id="KW-1133">Transmembrane helix</keyword>
<evidence type="ECO:0000259" key="3">
    <source>
        <dbReference type="PROSITE" id="PS50011"/>
    </source>
</evidence>
<feature type="region of interest" description="Disordered" evidence="1">
    <location>
        <begin position="1"/>
        <end position="53"/>
    </location>
</feature>
<dbReference type="InterPro" id="IPR011050">
    <property type="entry name" value="Pectin_lyase_fold/virulence"/>
</dbReference>
<dbReference type="Pfam" id="PF07714">
    <property type="entry name" value="PK_Tyr_Ser-Thr"/>
    <property type="match status" value="1"/>
</dbReference>
<name>A0ABQ9YED1_9EUKA</name>
<feature type="compositionally biased region" description="Low complexity" evidence="1">
    <location>
        <begin position="2181"/>
        <end position="2193"/>
    </location>
</feature>
<dbReference type="PROSITE" id="PS50011">
    <property type="entry name" value="PROTEIN_KINASE_DOM"/>
    <property type="match status" value="1"/>
</dbReference>
<evidence type="ECO:0000313" key="4">
    <source>
        <dbReference type="EMBL" id="KAK2962001.1"/>
    </source>
</evidence>
<dbReference type="PANTHER" id="PTHR44329:SF261">
    <property type="entry name" value="ZINC FINGER CONTAINING PROTEIN KINASE-RELATED"/>
    <property type="match status" value="1"/>
</dbReference>
<dbReference type="Proteomes" id="UP001281761">
    <property type="component" value="Unassembled WGS sequence"/>
</dbReference>
<dbReference type="SUPFAM" id="SSF51126">
    <property type="entry name" value="Pectin lyase-like"/>
    <property type="match status" value="1"/>
</dbReference>